<sequence>MKHKYLFILCSTVLSLVLYNCSDKDAVPPEVDYDELFESVTLPTVVPGLPTPVQATPGELRTSAKAKDLFAALGNSSGRYQKSAAIAPEVEEAATAVLATLSAEEIETLQAMTSAEAEAMATAEALPAPYKAILDKMRADATLAEYFTTYTLPTVGAPETYTPANTTPVDRTLGFEGENSACMQQAQTSLDEGLKRVDAKKEENTVLVEEAYATAIAAVATEEQACQTSASTAFDADKADYQAQYNENLQTVNGQQEELGANYAPIKALLNALLLDYLRTVHILKTAEQEACAKKAEVAEANAEVAKSKNLDQVEATYQTGVLDVKKVVREQYNTCHNQGGGQ</sequence>
<name>A0A239LA12_9BACT</name>
<protein>
    <submittedName>
        <fullName evidence="1">Uncharacterized protein</fullName>
    </submittedName>
</protein>
<evidence type="ECO:0000313" key="2">
    <source>
        <dbReference type="Proteomes" id="UP000198432"/>
    </source>
</evidence>
<dbReference type="EMBL" id="FZOQ01000037">
    <property type="protein sequence ID" value="SNT26374.1"/>
    <property type="molecule type" value="Genomic_DNA"/>
</dbReference>
<reference evidence="2" key="1">
    <citation type="submission" date="2017-06" db="EMBL/GenBank/DDBJ databases">
        <authorList>
            <person name="Varghese N."/>
            <person name="Submissions S."/>
        </authorList>
    </citation>
    <scope>NUCLEOTIDE SEQUENCE [LARGE SCALE GENOMIC DNA]</scope>
    <source>
        <strain evidence="2">NKM1</strain>
    </source>
</reference>
<accession>A0A239LA12</accession>
<gene>
    <name evidence="1" type="ORF">SAMN06296052_1378</name>
</gene>
<organism evidence="1 2">
    <name type="scientific">Pontibacter ummariensis</name>
    <dbReference type="NCBI Taxonomy" id="1610492"/>
    <lineage>
        <taxon>Bacteria</taxon>
        <taxon>Pseudomonadati</taxon>
        <taxon>Bacteroidota</taxon>
        <taxon>Cytophagia</taxon>
        <taxon>Cytophagales</taxon>
        <taxon>Hymenobacteraceae</taxon>
        <taxon>Pontibacter</taxon>
    </lineage>
</organism>
<dbReference type="Proteomes" id="UP000198432">
    <property type="component" value="Unassembled WGS sequence"/>
</dbReference>
<proteinExistence type="predicted"/>
<keyword evidence="2" id="KW-1185">Reference proteome</keyword>
<dbReference type="RefSeq" id="WP_089321712.1">
    <property type="nucleotide sequence ID" value="NZ_FZOQ01000037.1"/>
</dbReference>
<dbReference type="AlphaFoldDB" id="A0A239LA12"/>
<evidence type="ECO:0000313" key="1">
    <source>
        <dbReference type="EMBL" id="SNT26374.1"/>
    </source>
</evidence>